<evidence type="ECO:0000256" key="1">
    <source>
        <dbReference type="SAM" id="MobiDB-lite"/>
    </source>
</evidence>
<dbReference type="Proteomes" id="UP001530377">
    <property type="component" value="Unassembled WGS sequence"/>
</dbReference>
<accession>A0ABD3SNZ5</accession>
<sequence length="496" mass="54367">MSERRPTETDRLLSPLAVSSHNVQRDGANPGGRCRRWPVTFVIGGAAVVLLASVVALGVVTSPPFAPSDGGGGRGVRHVDDDGDDSLSPATQLHELQLSTENALMSILPNDTLARIYSQGTSSSRHPAGKLHELTTGHHVDRFDGESRDGGVLRCTSQVMIMRHCDKEVELGVRGHKVTTDAHDSRGNRHCSSTGKARSEYIATLFVDPHDYQKLVGGGDRAGGPRKEDDVYVPPVPMVKSTLNRVSKVASSRKPQFPTPLKLYALSPERDNEGRGKFHENYREVETITPLSRKFRLDVDERFGVGDEGDLARDYFLELGNSVTEKYRWRMIRMNGSNGKERKGDYDDYDDDHGDEGRSEFGGEALCDRGMTVVNWKHSRIPELARALGCGIRQGCPEKYNSKDFDTMWLITFQYTLILSGMGASASSSLGREKGMIDDAHVSPISSLLASLQLKSLSSGDSMGRGGGESGNGRRNNNIGTWKIKAEMVNEGFYPV</sequence>
<keyword evidence="2" id="KW-0812">Transmembrane</keyword>
<evidence type="ECO:0000256" key="2">
    <source>
        <dbReference type="SAM" id="Phobius"/>
    </source>
</evidence>
<keyword evidence="2" id="KW-0472">Membrane</keyword>
<evidence type="ECO:0008006" key="5">
    <source>
        <dbReference type="Google" id="ProtNLM"/>
    </source>
</evidence>
<dbReference type="AlphaFoldDB" id="A0ABD3SNZ5"/>
<evidence type="ECO:0000313" key="4">
    <source>
        <dbReference type="Proteomes" id="UP001530377"/>
    </source>
</evidence>
<feature type="region of interest" description="Disordered" evidence="1">
    <location>
        <begin position="63"/>
        <end position="84"/>
    </location>
</feature>
<comment type="caution">
    <text evidence="3">The sequence shown here is derived from an EMBL/GenBank/DDBJ whole genome shotgun (WGS) entry which is preliminary data.</text>
</comment>
<feature type="region of interest" description="Disordered" evidence="1">
    <location>
        <begin position="459"/>
        <end position="478"/>
    </location>
</feature>
<name>A0ABD3SNZ5_9STRA</name>
<organism evidence="3 4">
    <name type="scientific">Cyclostephanos tholiformis</name>
    <dbReference type="NCBI Taxonomy" id="382380"/>
    <lineage>
        <taxon>Eukaryota</taxon>
        <taxon>Sar</taxon>
        <taxon>Stramenopiles</taxon>
        <taxon>Ochrophyta</taxon>
        <taxon>Bacillariophyta</taxon>
        <taxon>Coscinodiscophyceae</taxon>
        <taxon>Thalassiosirophycidae</taxon>
        <taxon>Stephanodiscales</taxon>
        <taxon>Stephanodiscaceae</taxon>
        <taxon>Cyclostephanos</taxon>
    </lineage>
</organism>
<evidence type="ECO:0000313" key="3">
    <source>
        <dbReference type="EMBL" id="KAL3826289.1"/>
    </source>
</evidence>
<protein>
    <recommendedName>
        <fullName evidence="5">Membrane-associated protein</fullName>
    </recommendedName>
</protein>
<keyword evidence="2" id="KW-1133">Transmembrane helix</keyword>
<dbReference type="EMBL" id="JALLPB020000024">
    <property type="protein sequence ID" value="KAL3826289.1"/>
    <property type="molecule type" value="Genomic_DNA"/>
</dbReference>
<keyword evidence="4" id="KW-1185">Reference proteome</keyword>
<gene>
    <name evidence="3" type="ORF">ACHAXA_004607</name>
</gene>
<proteinExistence type="predicted"/>
<reference evidence="3 4" key="1">
    <citation type="submission" date="2024-10" db="EMBL/GenBank/DDBJ databases">
        <title>Updated reference genomes for cyclostephanoid diatoms.</title>
        <authorList>
            <person name="Roberts W.R."/>
            <person name="Alverson A.J."/>
        </authorList>
    </citation>
    <scope>NUCLEOTIDE SEQUENCE [LARGE SCALE GENOMIC DNA]</scope>
    <source>
        <strain evidence="3 4">AJA228-03</strain>
    </source>
</reference>
<feature type="transmembrane region" description="Helical" evidence="2">
    <location>
        <begin position="39"/>
        <end position="60"/>
    </location>
</feature>